<evidence type="ECO:0000256" key="1">
    <source>
        <dbReference type="SAM" id="MobiDB-lite"/>
    </source>
</evidence>
<comment type="caution">
    <text evidence="2">The sequence shown here is derived from an EMBL/GenBank/DDBJ whole genome shotgun (WGS) entry which is preliminary data.</text>
</comment>
<dbReference type="EMBL" id="DWZE01000038">
    <property type="protein sequence ID" value="HJA82903.1"/>
    <property type="molecule type" value="Genomic_DNA"/>
</dbReference>
<accession>A0A9D2HRR6</accession>
<reference evidence="2" key="2">
    <citation type="submission" date="2021-04" db="EMBL/GenBank/DDBJ databases">
        <authorList>
            <person name="Gilroy R."/>
        </authorList>
    </citation>
    <scope>NUCLEOTIDE SEQUENCE</scope>
    <source>
        <strain evidence="2">ChiHecec1B25-7008</strain>
    </source>
</reference>
<feature type="compositionally biased region" description="Basic and acidic residues" evidence="1">
    <location>
        <begin position="1"/>
        <end position="26"/>
    </location>
</feature>
<evidence type="ECO:0000313" key="2">
    <source>
        <dbReference type="EMBL" id="HJA82903.1"/>
    </source>
</evidence>
<evidence type="ECO:0000313" key="3">
    <source>
        <dbReference type="Proteomes" id="UP000823860"/>
    </source>
</evidence>
<organism evidence="2 3">
    <name type="scientific">Candidatus Bacteroides intestinavium</name>
    <dbReference type="NCBI Taxonomy" id="2838469"/>
    <lineage>
        <taxon>Bacteria</taxon>
        <taxon>Pseudomonadati</taxon>
        <taxon>Bacteroidota</taxon>
        <taxon>Bacteroidia</taxon>
        <taxon>Bacteroidales</taxon>
        <taxon>Bacteroidaceae</taxon>
        <taxon>Bacteroides</taxon>
    </lineage>
</organism>
<dbReference type="Proteomes" id="UP000823860">
    <property type="component" value="Unassembled WGS sequence"/>
</dbReference>
<sequence length="56" mass="6540">MEKMTEKDKKKQTDTSVETKTETKAKEPKKKVSKAWEAAQRLKGSVIINDPTLYWR</sequence>
<gene>
    <name evidence="2" type="ORF">H9785_02850</name>
</gene>
<reference evidence="2" key="1">
    <citation type="journal article" date="2021" name="PeerJ">
        <title>Extensive microbial diversity within the chicken gut microbiome revealed by metagenomics and culture.</title>
        <authorList>
            <person name="Gilroy R."/>
            <person name="Ravi A."/>
            <person name="Getino M."/>
            <person name="Pursley I."/>
            <person name="Horton D.L."/>
            <person name="Alikhan N.F."/>
            <person name="Baker D."/>
            <person name="Gharbi K."/>
            <person name="Hall N."/>
            <person name="Watson M."/>
            <person name="Adriaenssens E.M."/>
            <person name="Foster-Nyarko E."/>
            <person name="Jarju S."/>
            <person name="Secka A."/>
            <person name="Antonio M."/>
            <person name="Oren A."/>
            <person name="Chaudhuri R.R."/>
            <person name="La Ragione R."/>
            <person name="Hildebrand F."/>
            <person name="Pallen M.J."/>
        </authorList>
    </citation>
    <scope>NUCLEOTIDE SEQUENCE</scope>
    <source>
        <strain evidence="2">ChiHecec1B25-7008</strain>
    </source>
</reference>
<dbReference type="AlphaFoldDB" id="A0A9D2HRR6"/>
<proteinExistence type="predicted"/>
<feature type="region of interest" description="Disordered" evidence="1">
    <location>
        <begin position="1"/>
        <end position="33"/>
    </location>
</feature>
<protein>
    <submittedName>
        <fullName evidence="2">Uncharacterized protein</fullName>
    </submittedName>
</protein>
<name>A0A9D2HRR6_9BACE</name>